<dbReference type="InterPro" id="IPR037066">
    <property type="entry name" value="Plug_dom_sf"/>
</dbReference>
<evidence type="ECO:0000259" key="12">
    <source>
        <dbReference type="Pfam" id="PF07715"/>
    </source>
</evidence>
<reference evidence="14" key="1">
    <citation type="submission" date="2016-10" db="EMBL/GenBank/DDBJ databases">
        <authorList>
            <person name="Varghese N."/>
            <person name="Submissions S."/>
        </authorList>
    </citation>
    <scope>NUCLEOTIDE SEQUENCE [LARGE SCALE GENOMIC DNA]</scope>
    <source>
        <strain evidence="14">NRRL B-59562</strain>
    </source>
</reference>
<accession>A0A1H3E0Z5</accession>
<evidence type="ECO:0000313" key="14">
    <source>
        <dbReference type="Proteomes" id="UP000243778"/>
    </source>
</evidence>
<keyword evidence="4 8" id="KW-0812">Transmembrane</keyword>
<dbReference type="Proteomes" id="UP000243778">
    <property type="component" value="Unassembled WGS sequence"/>
</dbReference>
<dbReference type="STRING" id="1007099.SAMN05216287_3622"/>
<feature type="domain" description="TonB-dependent receptor plug" evidence="12">
    <location>
        <begin position="60"/>
        <end position="167"/>
    </location>
</feature>
<feature type="domain" description="TonB-dependent receptor-like beta-barrel" evidence="11">
    <location>
        <begin position="261"/>
        <end position="678"/>
    </location>
</feature>
<dbReference type="GO" id="GO:0044718">
    <property type="term" value="P:siderophore transmembrane transport"/>
    <property type="evidence" value="ECO:0007669"/>
    <property type="project" value="TreeGrafter"/>
</dbReference>
<dbReference type="GO" id="GO:0015344">
    <property type="term" value="F:siderophore uptake transmembrane transporter activity"/>
    <property type="evidence" value="ECO:0007669"/>
    <property type="project" value="TreeGrafter"/>
</dbReference>
<dbReference type="Gene3D" id="2.170.130.10">
    <property type="entry name" value="TonB-dependent receptor, plug domain"/>
    <property type="match status" value="1"/>
</dbReference>
<organism evidence="13 14">
    <name type="scientific">Pseudomonas kuykendallii</name>
    <dbReference type="NCBI Taxonomy" id="1007099"/>
    <lineage>
        <taxon>Bacteria</taxon>
        <taxon>Pseudomonadati</taxon>
        <taxon>Pseudomonadota</taxon>
        <taxon>Gammaproteobacteria</taxon>
        <taxon>Pseudomonadales</taxon>
        <taxon>Pseudomonadaceae</taxon>
        <taxon>Pseudomonas</taxon>
    </lineage>
</organism>
<dbReference type="InterPro" id="IPR000531">
    <property type="entry name" value="Beta-barrel_TonB"/>
</dbReference>
<evidence type="ECO:0000256" key="2">
    <source>
        <dbReference type="ARBA" id="ARBA00022448"/>
    </source>
</evidence>
<evidence type="ECO:0000256" key="3">
    <source>
        <dbReference type="ARBA" id="ARBA00022452"/>
    </source>
</evidence>
<keyword evidence="2 8" id="KW-0813">Transport</keyword>
<protein>
    <submittedName>
        <fullName evidence="13">Iron complex outermembrane recepter protein</fullName>
    </submittedName>
</protein>
<feature type="chain" id="PRO_5017419340" evidence="10">
    <location>
        <begin position="36"/>
        <end position="721"/>
    </location>
</feature>
<comment type="subcellular location">
    <subcellularLocation>
        <location evidence="1 8">Cell outer membrane</location>
        <topology evidence="1 8">Multi-pass membrane protein</topology>
    </subcellularLocation>
</comment>
<keyword evidence="14" id="KW-1185">Reference proteome</keyword>
<evidence type="ECO:0000259" key="11">
    <source>
        <dbReference type="Pfam" id="PF00593"/>
    </source>
</evidence>
<evidence type="ECO:0000256" key="6">
    <source>
        <dbReference type="ARBA" id="ARBA00023136"/>
    </source>
</evidence>
<comment type="similarity">
    <text evidence="8 9">Belongs to the TonB-dependent receptor family.</text>
</comment>
<sequence length="721" mass="80607">MRALLPPMIAVVPLHPSLPFSFALLALATTHPAAAEDLFADGESVPQILTATRLKQSPAAVPGSVTLLDRQLIESSGARSVPELMRLVPGMMVGYLSGNQGMVNYHGSSVSEARRMQVLIDGRSVYRAGLATVDWADIPVALEDIDRIEVFRGPNTVSYGANALMGVINIITRSPSESIGTRLKVTRGKRGVNDWYASQGFNWQDGDMRLSLSGLRDDGFDHDDEGNDFRDSTRANRFNLSTTHRLDAQQTLDWQLAAKEGTNQRPYNYEPVFDRLIPGGIAPGDNNSDVVARDYAGSMRWTFDMNPRHSLYVQGAAQHWDRNQEWVACDAALAFSPQLAELWSLNPVLTKRVFRLRPLPAGTTPREAELAQQVLQQMQEQVTTQQPAVCGDVNQNIRETRYDLELQDTYSVTDSLRLLSGAGYRREEVASETYFGGKLNNDILRTFAHLEWTIDPHWILQGGAMLENDRNSGESLTPRLAVNYLITPSHGLRAVYSEAVRTPDMAENNLDLRYEVSNLSPSVNGQNSAYYFSRVTGTGGLKEEHMRSRELGYNGLFSNLGLSIDLKLFREDVSDMISEAFTSDGYTPSNANSMSFQGAELQADWRLSASDRVRLTYAYVDQTATEDRDLRLSARNSGSAAWMREWAHGWSSSVIYYGADALNERRFERLDLRLAKRVRLGSANLQIAGVLQQRLDDEALTWKENLYDDRQQFYLSAELGF</sequence>
<name>A0A1H3E0Z5_9PSED</name>
<dbReference type="AlphaFoldDB" id="A0A1H3E0Z5"/>
<evidence type="ECO:0000256" key="5">
    <source>
        <dbReference type="ARBA" id="ARBA00023077"/>
    </source>
</evidence>
<proteinExistence type="inferred from homology"/>
<dbReference type="Pfam" id="PF00593">
    <property type="entry name" value="TonB_dep_Rec_b-barrel"/>
    <property type="match status" value="1"/>
</dbReference>
<keyword evidence="5 9" id="KW-0798">TonB box</keyword>
<dbReference type="InterPro" id="IPR036942">
    <property type="entry name" value="Beta-barrel_TonB_sf"/>
</dbReference>
<evidence type="ECO:0000313" key="13">
    <source>
        <dbReference type="EMBL" id="SDX71584.1"/>
    </source>
</evidence>
<dbReference type="Gene3D" id="2.40.170.20">
    <property type="entry name" value="TonB-dependent receptor, beta-barrel domain"/>
    <property type="match status" value="1"/>
</dbReference>
<dbReference type="PANTHER" id="PTHR30069">
    <property type="entry name" value="TONB-DEPENDENT OUTER MEMBRANE RECEPTOR"/>
    <property type="match status" value="1"/>
</dbReference>
<dbReference type="PANTHER" id="PTHR30069:SF27">
    <property type="entry name" value="BLL4766 PROTEIN"/>
    <property type="match status" value="1"/>
</dbReference>
<keyword evidence="6 8" id="KW-0472">Membrane</keyword>
<evidence type="ECO:0000256" key="4">
    <source>
        <dbReference type="ARBA" id="ARBA00022692"/>
    </source>
</evidence>
<keyword evidence="3 8" id="KW-1134">Transmembrane beta strand</keyword>
<dbReference type="GO" id="GO:0009279">
    <property type="term" value="C:cell outer membrane"/>
    <property type="evidence" value="ECO:0007669"/>
    <property type="project" value="UniProtKB-SubCell"/>
</dbReference>
<evidence type="ECO:0000256" key="7">
    <source>
        <dbReference type="ARBA" id="ARBA00023237"/>
    </source>
</evidence>
<keyword evidence="7 8" id="KW-0998">Cell outer membrane</keyword>
<gene>
    <name evidence="13" type="ORF">SAMN05216287_3622</name>
</gene>
<dbReference type="InterPro" id="IPR039426">
    <property type="entry name" value="TonB-dep_rcpt-like"/>
</dbReference>
<dbReference type="SUPFAM" id="SSF56935">
    <property type="entry name" value="Porins"/>
    <property type="match status" value="1"/>
</dbReference>
<evidence type="ECO:0000256" key="1">
    <source>
        <dbReference type="ARBA" id="ARBA00004571"/>
    </source>
</evidence>
<evidence type="ECO:0000256" key="8">
    <source>
        <dbReference type="PROSITE-ProRule" id="PRU01360"/>
    </source>
</evidence>
<dbReference type="PROSITE" id="PS52016">
    <property type="entry name" value="TONB_DEPENDENT_REC_3"/>
    <property type="match status" value="1"/>
</dbReference>
<dbReference type="EMBL" id="FNNU01000005">
    <property type="protein sequence ID" value="SDX71584.1"/>
    <property type="molecule type" value="Genomic_DNA"/>
</dbReference>
<keyword evidence="10" id="KW-0732">Signal</keyword>
<dbReference type="InterPro" id="IPR012910">
    <property type="entry name" value="Plug_dom"/>
</dbReference>
<dbReference type="Pfam" id="PF07715">
    <property type="entry name" value="Plug"/>
    <property type="match status" value="1"/>
</dbReference>
<feature type="signal peptide" evidence="10">
    <location>
        <begin position="1"/>
        <end position="35"/>
    </location>
</feature>
<evidence type="ECO:0000256" key="10">
    <source>
        <dbReference type="SAM" id="SignalP"/>
    </source>
</evidence>
<evidence type="ECO:0000256" key="9">
    <source>
        <dbReference type="RuleBase" id="RU003357"/>
    </source>
</evidence>